<proteinExistence type="predicted"/>
<dbReference type="Proteomes" id="UP000246171">
    <property type="component" value="Unassembled WGS sequence"/>
</dbReference>
<sequence length="52" mass="6074">MFWSRTSWVDCPSPRRVVAFRLIVGIQLVDHALYIVVTTGSSVQMWHVPRFQ</sequence>
<keyword evidence="2" id="KW-1185">Reference proteome</keyword>
<dbReference type="AlphaFoldDB" id="A0A317VU25"/>
<accession>A0A317VU25</accession>
<evidence type="ECO:0000313" key="1">
    <source>
        <dbReference type="EMBL" id="PWY77836.1"/>
    </source>
</evidence>
<dbReference type="RefSeq" id="XP_025390217.1">
    <property type="nucleotide sequence ID" value="XM_025530829.1"/>
</dbReference>
<name>A0A317VU25_ASPEC</name>
<dbReference type="EMBL" id="MSFU01000007">
    <property type="protein sequence ID" value="PWY77836.1"/>
    <property type="molecule type" value="Genomic_DNA"/>
</dbReference>
<evidence type="ECO:0000313" key="2">
    <source>
        <dbReference type="Proteomes" id="UP000246171"/>
    </source>
</evidence>
<dbReference type="GeneID" id="37052791"/>
<gene>
    <name evidence="1" type="ORF">BO83DRAFT_376834</name>
</gene>
<organism evidence="1 2">
    <name type="scientific">Aspergillus eucalypticola (strain CBS 122712 / IBT 29274)</name>
    <dbReference type="NCBI Taxonomy" id="1448314"/>
    <lineage>
        <taxon>Eukaryota</taxon>
        <taxon>Fungi</taxon>
        <taxon>Dikarya</taxon>
        <taxon>Ascomycota</taxon>
        <taxon>Pezizomycotina</taxon>
        <taxon>Eurotiomycetes</taxon>
        <taxon>Eurotiomycetidae</taxon>
        <taxon>Eurotiales</taxon>
        <taxon>Aspergillaceae</taxon>
        <taxon>Aspergillus</taxon>
        <taxon>Aspergillus subgen. Circumdati</taxon>
    </lineage>
</organism>
<reference evidence="1" key="1">
    <citation type="submission" date="2016-12" db="EMBL/GenBank/DDBJ databases">
        <title>The genomes of Aspergillus section Nigri reveals drivers in fungal speciation.</title>
        <authorList>
            <consortium name="DOE Joint Genome Institute"/>
            <person name="Vesth T.C."/>
            <person name="Nybo J."/>
            <person name="Theobald S."/>
            <person name="Brandl J."/>
            <person name="Frisvad J.C."/>
            <person name="Nielsen K.F."/>
            <person name="Lyhne E.K."/>
            <person name="Kogle M.E."/>
            <person name="Kuo A."/>
            <person name="Riley R."/>
            <person name="Clum A."/>
            <person name="Nolan M."/>
            <person name="Lipzen A."/>
            <person name="Salamov A."/>
            <person name="Henrissat B."/>
            <person name="Wiebenga A."/>
            <person name="De vries R.P."/>
            <person name="Grigoriev I.V."/>
            <person name="Mortensen U.H."/>
            <person name="Andersen M.R."/>
            <person name="Baker S.E."/>
        </authorList>
    </citation>
    <scope>NUCLEOTIDE SEQUENCE</scope>
    <source>
        <strain evidence="1">CBS 122712</strain>
    </source>
</reference>
<comment type="caution">
    <text evidence="1">The sequence shown here is derived from an EMBL/GenBank/DDBJ whole genome shotgun (WGS) entry which is preliminary data.</text>
</comment>
<protein>
    <submittedName>
        <fullName evidence="1">Uncharacterized protein</fullName>
    </submittedName>
</protein>
<dbReference type="VEuPathDB" id="FungiDB:BO83DRAFT_376834"/>